<keyword evidence="7" id="KW-0067">ATP-binding</keyword>
<name>A0A5A9XDV0_9BACT</name>
<keyword evidence="4 13" id="KW-0378">Hydrolase</keyword>
<dbReference type="EC" id="3.1.11.5" evidence="13"/>
<dbReference type="HAMAP" id="MF_01487">
    <property type="entry name" value="RecD"/>
    <property type="match status" value="1"/>
</dbReference>
<keyword evidence="6" id="KW-0269">Exonuclease</keyword>
<keyword evidence="3" id="KW-0227">DNA damage</keyword>
<dbReference type="InterPro" id="IPR050534">
    <property type="entry name" value="Coronavir_polyprotein_1ab"/>
</dbReference>
<dbReference type="Proteomes" id="UP000324298">
    <property type="component" value="Unassembled WGS sequence"/>
</dbReference>
<dbReference type="Gene3D" id="1.10.10.1020">
    <property type="entry name" value="RecBCD complex, subunit RecD, N-terminal domain"/>
    <property type="match status" value="1"/>
</dbReference>
<gene>
    <name evidence="13" type="primary">recD</name>
    <name evidence="13" type="ORF">ET418_10865</name>
</gene>
<evidence type="ECO:0000256" key="4">
    <source>
        <dbReference type="ARBA" id="ARBA00022801"/>
    </source>
</evidence>
<protein>
    <submittedName>
        <fullName evidence="13">Exodeoxyribonuclease V subunit alpha</fullName>
        <ecNumber evidence="13">3.1.11.5</ecNumber>
    </submittedName>
</protein>
<keyword evidence="9" id="KW-0234">DNA repair</keyword>
<sequence length="576" mass="62928">MTETLQLSSLDRHFADFIHRIDPHPCEGLWLAAALVSNATCRGNICLDPTALCGTEIVSQHASDRQWRISDPSHWLGALEPCVTVGRPGDYAPLVLDGGRLYLHRSWDYERQVADGILLRSVARTVDDRFLSAALERYFPSARDGEPDQQREAARLALTRGVAVVSGGPGTGKTATVARILALVAELAHEPLRIVLATPTGKAAMRLKRSIMQATEQLPLPENLRQMLPTEVVTIHRLLGAVPGKASYRHNRENRLECSVLVVDEASMVDLPLMARLLEALPDSARLVLLGDRDQLASVEAGAVLADICSGPAASDVGEPGRPAVVQLSRSYRFGLDSGIGNLSRLVNAGDGAAALDLLVSGRYSDVVWRPLPAGPAFGQLFRERVQLGYAAYSRAATPGAALDELDRFRVLAPHREGAWGVESLNRLCRDALGLHGRDDRLMPVMVTGNNYELGLFNGDTGVMMDDPASGGLAVWFNDPDGTLRRLSPLRLPPHESAFALTVHKSQGSEFDRVLLILPERVSEALSRELLYTAVTRARSHVEIWGTEEVFLRTVERCTVRSSGLRERLWGESRPQ</sequence>
<dbReference type="Pfam" id="PF13245">
    <property type="entry name" value="AAA_19"/>
    <property type="match status" value="1"/>
</dbReference>
<evidence type="ECO:0000256" key="9">
    <source>
        <dbReference type="ARBA" id="ARBA00023204"/>
    </source>
</evidence>
<keyword evidence="2" id="KW-0547">Nucleotide-binding</keyword>
<feature type="domain" description="RecBCD enzyme subunit RecD N-terminal" evidence="12">
    <location>
        <begin position="6"/>
        <end position="102"/>
    </location>
</feature>
<evidence type="ECO:0000259" key="11">
    <source>
        <dbReference type="Pfam" id="PF13538"/>
    </source>
</evidence>
<dbReference type="InterPro" id="IPR049550">
    <property type="entry name" value="RecD_N"/>
</dbReference>
<reference evidence="13 14" key="1">
    <citation type="submission" date="2019-04" db="EMBL/GenBank/DDBJ databases">
        <title>Geobacter ruber sp. nov., ferric-reducing bacteria isolated from paddy soil.</title>
        <authorList>
            <person name="Xu Z."/>
            <person name="Masuda Y."/>
            <person name="Itoh H."/>
            <person name="Senoo K."/>
        </authorList>
    </citation>
    <scope>NUCLEOTIDE SEQUENCE [LARGE SCALE GENOMIC DNA]</scope>
    <source>
        <strain evidence="13 14">Red88</strain>
    </source>
</reference>
<dbReference type="NCBIfam" id="TIGR01447">
    <property type="entry name" value="recD"/>
    <property type="match status" value="1"/>
</dbReference>
<dbReference type="GO" id="GO:0005524">
    <property type="term" value="F:ATP binding"/>
    <property type="evidence" value="ECO:0007669"/>
    <property type="project" value="UniProtKB-KW"/>
</dbReference>
<accession>A0A5A9XDV0</accession>
<keyword evidence="8" id="KW-0238">DNA-binding</keyword>
<dbReference type="GO" id="GO:0003677">
    <property type="term" value="F:DNA binding"/>
    <property type="evidence" value="ECO:0007669"/>
    <property type="project" value="UniProtKB-KW"/>
</dbReference>
<keyword evidence="5" id="KW-0347">Helicase</keyword>
<comment type="caution">
    <text evidence="13">The sequence shown here is derived from an EMBL/GenBank/DDBJ whole genome shotgun (WGS) entry which is preliminary data.</text>
</comment>
<dbReference type="CDD" id="cd18809">
    <property type="entry name" value="SF1_C_RecD"/>
    <property type="match status" value="1"/>
</dbReference>
<evidence type="ECO:0000256" key="8">
    <source>
        <dbReference type="ARBA" id="ARBA00023125"/>
    </source>
</evidence>
<organism evidence="13 14">
    <name type="scientific">Oryzomonas rubra</name>
    <dbReference type="NCBI Taxonomy" id="2509454"/>
    <lineage>
        <taxon>Bacteria</taxon>
        <taxon>Pseudomonadati</taxon>
        <taxon>Thermodesulfobacteriota</taxon>
        <taxon>Desulfuromonadia</taxon>
        <taxon>Geobacterales</taxon>
        <taxon>Geobacteraceae</taxon>
        <taxon>Oryzomonas</taxon>
    </lineage>
</organism>
<keyword evidence="10" id="KW-0413">Isomerase</keyword>
<evidence type="ECO:0000313" key="13">
    <source>
        <dbReference type="EMBL" id="KAA0891277.1"/>
    </source>
</evidence>
<dbReference type="Gene3D" id="3.40.50.300">
    <property type="entry name" value="P-loop containing nucleotide triphosphate hydrolases"/>
    <property type="match status" value="3"/>
</dbReference>
<evidence type="ECO:0000256" key="3">
    <source>
        <dbReference type="ARBA" id="ARBA00022763"/>
    </source>
</evidence>
<evidence type="ECO:0000256" key="1">
    <source>
        <dbReference type="ARBA" id="ARBA00022722"/>
    </source>
</evidence>
<evidence type="ECO:0000256" key="10">
    <source>
        <dbReference type="ARBA" id="ARBA00023235"/>
    </source>
</evidence>
<dbReference type="InterPro" id="IPR041851">
    <property type="entry name" value="RecD_N_sf"/>
</dbReference>
<keyword evidence="14" id="KW-1185">Reference proteome</keyword>
<evidence type="ECO:0000256" key="6">
    <source>
        <dbReference type="ARBA" id="ARBA00022839"/>
    </source>
</evidence>
<dbReference type="PANTHER" id="PTHR43788:SF6">
    <property type="entry name" value="DNA HELICASE B"/>
    <property type="match status" value="1"/>
</dbReference>
<dbReference type="Pfam" id="PF13538">
    <property type="entry name" value="UvrD_C_2"/>
    <property type="match status" value="1"/>
</dbReference>
<feature type="domain" description="UvrD-like helicase C-terminal" evidence="11">
    <location>
        <begin position="498"/>
        <end position="542"/>
    </location>
</feature>
<dbReference type="CDD" id="cd17933">
    <property type="entry name" value="DEXSc_RecD-like"/>
    <property type="match status" value="1"/>
</dbReference>
<dbReference type="SUPFAM" id="SSF52540">
    <property type="entry name" value="P-loop containing nucleoside triphosphate hydrolases"/>
    <property type="match status" value="2"/>
</dbReference>
<dbReference type="GO" id="GO:0009338">
    <property type="term" value="C:exodeoxyribonuclease V complex"/>
    <property type="evidence" value="ECO:0007669"/>
    <property type="project" value="InterPro"/>
</dbReference>
<dbReference type="EMBL" id="SRSD01000006">
    <property type="protein sequence ID" value="KAA0891277.1"/>
    <property type="molecule type" value="Genomic_DNA"/>
</dbReference>
<evidence type="ECO:0000259" key="12">
    <source>
        <dbReference type="Pfam" id="PF21185"/>
    </source>
</evidence>
<dbReference type="GO" id="GO:0006310">
    <property type="term" value="P:DNA recombination"/>
    <property type="evidence" value="ECO:0007669"/>
    <property type="project" value="InterPro"/>
</dbReference>
<evidence type="ECO:0000313" key="14">
    <source>
        <dbReference type="Proteomes" id="UP000324298"/>
    </source>
</evidence>
<evidence type="ECO:0000256" key="2">
    <source>
        <dbReference type="ARBA" id="ARBA00022741"/>
    </source>
</evidence>
<dbReference type="GO" id="GO:0006302">
    <property type="term" value="P:double-strand break repair"/>
    <property type="evidence" value="ECO:0007669"/>
    <property type="project" value="InterPro"/>
</dbReference>
<proteinExistence type="inferred from homology"/>
<dbReference type="PANTHER" id="PTHR43788">
    <property type="entry name" value="DNA2/NAM7 HELICASE FAMILY MEMBER"/>
    <property type="match status" value="1"/>
</dbReference>
<dbReference type="GO" id="GO:0017116">
    <property type="term" value="F:single-stranded DNA helicase activity"/>
    <property type="evidence" value="ECO:0007669"/>
    <property type="project" value="TreeGrafter"/>
</dbReference>
<dbReference type="RefSeq" id="WP_149307641.1">
    <property type="nucleotide sequence ID" value="NZ_SRSD01000006.1"/>
</dbReference>
<dbReference type="InterPro" id="IPR006344">
    <property type="entry name" value="RecD"/>
</dbReference>
<dbReference type="AlphaFoldDB" id="A0A5A9XDV0"/>
<dbReference type="OrthoDB" id="9763659at2"/>
<dbReference type="GO" id="GO:0008854">
    <property type="term" value="F:exodeoxyribonuclease V activity"/>
    <property type="evidence" value="ECO:0007669"/>
    <property type="project" value="UniProtKB-EC"/>
</dbReference>
<dbReference type="InterPro" id="IPR027785">
    <property type="entry name" value="UvrD-like_helicase_C"/>
</dbReference>
<dbReference type="InterPro" id="IPR027417">
    <property type="entry name" value="P-loop_NTPase"/>
</dbReference>
<dbReference type="Pfam" id="PF21185">
    <property type="entry name" value="RecD_N"/>
    <property type="match status" value="1"/>
</dbReference>
<keyword evidence="1" id="KW-0540">Nuclease</keyword>
<evidence type="ECO:0000256" key="5">
    <source>
        <dbReference type="ARBA" id="ARBA00022806"/>
    </source>
</evidence>
<evidence type="ECO:0000256" key="7">
    <source>
        <dbReference type="ARBA" id="ARBA00022840"/>
    </source>
</evidence>